<dbReference type="KEGG" id="gsh:117350937"/>
<feature type="compositionally biased region" description="Polar residues" evidence="1">
    <location>
        <begin position="166"/>
        <end position="175"/>
    </location>
</feature>
<dbReference type="Proteomes" id="UP000515159">
    <property type="component" value="Chromosome 16"/>
</dbReference>
<dbReference type="RefSeq" id="XP_033781583.1">
    <property type="nucleotide sequence ID" value="XM_033925692.1"/>
</dbReference>
<reference evidence="3" key="1">
    <citation type="submission" date="2025-08" db="UniProtKB">
        <authorList>
            <consortium name="RefSeq"/>
        </authorList>
    </citation>
    <scope>IDENTIFICATION</scope>
</reference>
<feature type="region of interest" description="Disordered" evidence="1">
    <location>
        <begin position="161"/>
        <end position="199"/>
    </location>
</feature>
<evidence type="ECO:0000313" key="3">
    <source>
        <dbReference type="RefSeq" id="XP_033781583.1"/>
    </source>
</evidence>
<accession>A0A6P8Q382</accession>
<feature type="region of interest" description="Disordered" evidence="1">
    <location>
        <begin position="113"/>
        <end position="136"/>
    </location>
</feature>
<dbReference type="OrthoDB" id="6337960at2759"/>
<proteinExistence type="predicted"/>
<keyword evidence="3" id="KW-0132">Cell division</keyword>
<feature type="region of interest" description="Disordered" evidence="1">
    <location>
        <begin position="27"/>
        <end position="84"/>
    </location>
</feature>
<dbReference type="PANTHER" id="PTHR34756">
    <property type="entry name" value="CELL DIVISION CYCLE-ASSOCIATED PROTEIN 3"/>
    <property type="match status" value="1"/>
</dbReference>
<gene>
    <name evidence="3" type="primary">CDCA3</name>
</gene>
<organism evidence="2 3">
    <name type="scientific">Geotrypetes seraphini</name>
    <name type="common">Gaboon caecilian</name>
    <name type="synonym">Caecilia seraphini</name>
    <dbReference type="NCBI Taxonomy" id="260995"/>
    <lineage>
        <taxon>Eukaryota</taxon>
        <taxon>Metazoa</taxon>
        <taxon>Chordata</taxon>
        <taxon>Craniata</taxon>
        <taxon>Vertebrata</taxon>
        <taxon>Euteleostomi</taxon>
        <taxon>Amphibia</taxon>
        <taxon>Gymnophiona</taxon>
        <taxon>Geotrypetes</taxon>
    </lineage>
</organism>
<dbReference type="AlphaFoldDB" id="A0A6P8Q382"/>
<dbReference type="InterPro" id="IPR038832">
    <property type="entry name" value="CDCA3"/>
</dbReference>
<dbReference type="GeneID" id="117350937"/>
<keyword evidence="2" id="KW-1185">Reference proteome</keyword>
<dbReference type="PANTHER" id="PTHR34756:SF1">
    <property type="entry name" value="CELL DIVISION CYCLE-ASSOCIATED PROTEIN 3"/>
    <property type="match status" value="1"/>
</dbReference>
<evidence type="ECO:0000256" key="1">
    <source>
        <dbReference type="SAM" id="MobiDB-lite"/>
    </source>
</evidence>
<dbReference type="GO" id="GO:0051301">
    <property type="term" value="P:cell division"/>
    <property type="evidence" value="ECO:0007669"/>
    <property type="project" value="UniProtKB-KW"/>
</dbReference>
<sequence>MGSVDSKAVATPAKPLRARHLARVLDPRSPSVGIPRTPIEVVGPPRNSPAASEVQKNVVQDAVSVVDPRSPTHDITRTPLKPTDTETVTCLAMQLSETFISEEEDMLLTKSSLDKPGAQEGDVQGETQGDDPVSRLEEKEVVVKDVPEKMQTALKGWRFEDKMQRSNRSPTAMTSSGGGRPVRQKSRTTGGKGLVTPAGHGRLPLKALCDDSPNTICHRQVKRPLVLSDGRREPRGLLTGGPVLQSPKVWEHHCDKENTANYPLVPH</sequence>
<protein>
    <submittedName>
        <fullName evidence="3">Cell division cycle-associated protein 3</fullName>
    </submittedName>
</protein>
<dbReference type="FunCoup" id="A0A6P8Q382">
    <property type="interactions" value="730"/>
</dbReference>
<keyword evidence="3" id="KW-0131">Cell cycle</keyword>
<dbReference type="CTD" id="83461"/>
<evidence type="ECO:0000313" key="2">
    <source>
        <dbReference type="Proteomes" id="UP000515159"/>
    </source>
</evidence>
<dbReference type="InParanoid" id="A0A6P8Q382"/>
<name>A0A6P8Q382_GEOSA</name>